<accession>A0A1J4KLX0</accession>
<dbReference type="AlphaFoldDB" id="A0A1J4KLX0"/>
<dbReference type="PANTHER" id="PTHR24159:SF5">
    <property type="entry name" value="ANK_REP_REGION DOMAIN-CONTAINING PROTEIN"/>
    <property type="match status" value="1"/>
</dbReference>
<dbReference type="RefSeq" id="XP_068365072.1">
    <property type="nucleotide sequence ID" value="XM_068500168.1"/>
</dbReference>
<feature type="domain" description="DUF3447" evidence="2">
    <location>
        <begin position="261"/>
        <end position="332"/>
    </location>
</feature>
<reference evidence="3" key="1">
    <citation type="submission" date="2016-10" db="EMBL/GenBank/DDBJ databases">
        <authorList>
            <person name="Benchimol M."/>
            <person name="Almeida L.G."/>
            <person name="Vasconcelos A.T."/>
            <person name="Perreira-Neves A."/>
            <person name="Rosa I.A."/>
            <person name="Tasca T."/>
            <person name="Bogo M.R."/>
            <person name="de Souza W."/>
        </authorList>
    </citation>
    <scope>NUCLEOTIDE SEQUENCE [LARGE SCALE GENOMIC DNA]</scope>
    <source>
        <strain evidence="3">K</strain>
    </source>
</reference>
<dbReference type="Pfam" id="PF00023">
    <property type="entry name" value="Ank"/>
    <property type="match status" value="1"/>
</dbReference>
<dbReference type="Proteomes" id="UP000179807">
    <property type="component" value="Unassembled WGS sequence"/>
</dbReference>
<dbReference type="SUPFAM" id="SSF48403">
    <property type="entry name" value="Ankyrin repeat"/>
    <property type="match status" value="1"/>
</dbReference>
<keyword evidence="1" id="KW-1133">Transmembrane helix</keyword>
<dbReference type="InterPro" id="IPR020683">
    <property type="entry name" value="DUF3447"/>
</dbReference>
<evidence type="ECO:0000256" key="1">
    <source>
        <dbReference type="SAM" id="Phobius"/>
    </source>
</evidence>
<dbReference type="PANTHER" id="PTHR24159">
    <property type="match status" value="1"/>
</dbReference>
<dbReference type="EMBL" id="MLAK01000575">
    <property type="protein sequence ID" value="OHT11936.1"/>
    <property type="molecule type" value="Genomic_DNA"/>
</dbReference>
<feature type="transmembrane region" description="Helical" evidence="1">
    <location>
        <begin position="343"/>
        <end position="363"/>
    </location>
</feature>
<sequence length="478" mass="56667">MEKNDVKCEQLMNIFREDMSVLLMLQNYLLNFIDNSKILQFYEMVIETKIHQNNNMFSEFLSLLSFICAVRPKESQSYIQLLIHFIPLIKENFSQKEIYQLFSPCKQFIILLYEHGCINLNDILGSREFQDHDSFIFFPEIQENDEKYFLELKKYVWFNQLHIYYTNKMTISEFKEKRLLGLSEFEIVKIISEDKIDDFIDFVSSKNLDVFSKPATSVFEYDPLIKGMKPDLIEYAAYFGSIHIFKYLLMQYEVAERLLDKNIFYFAVSGGSTEIIHLIESKEKINYSLYVKYAIKTFQIDLVNYLFNQNPENLRRDIYYCIEFFNLEALLLFLAVLNEMHFTISYIEMAAMCGYVDLLSFFIKISDFDINSEINDGVSKNNIYRTLLHIAVNSEKYNVVAFLLTLEGIDINIKNYIYFLICMMFISGLYYVFTINYETPLDIAMQLKNTKIIEILQKKEESIHKKSTKNSNGNFLME</sequence>
<keyword evidence="1" id="KW-0812">Transmembrane</keyword>
<dbReference type="OrthoDB" id="426293at2759"/>
<dbReference type="SMART" id="SM00248">
    <property type="entry name" value="ANK"/>
    <property type="match status" value="4"/>
</dbReference>
<dbReference type="VEuPathDB" id="TrichDB:TRFO_18412"/>
<feature type="transmembrane region" description="Helical" evidence="1">
    <location>
        <begin position="416"/>
        <end position="433"/>
    </location>
</feature>
<dbReference type="Pfam" id="PF11929">
    <property type="entry name" value="DUF3447"/>
    <property type="match status" value="1"/>
</dbReference>
<evidence type="ECO:0000259" key="2">
    <source>
        <dbReference type="Pfam" id="PF11929"/>
    </source>
</evidence>
<evidence type="ECO:0000313" key="4">
    <source>
        <dbReference type="Proteomes" id="UP000179807"/>
    </source>
</evidence>
<organism evidence="3 4">
    <name type="scientific">Tritrichomonas foetus</name>
    <dbReference type="NCBI Taxonomy" id="1144522"/>
    <lineage>
        <taxon>Eukaryota</taxon>
        <taxon>Metamonada</taxon>
        <taxon>Parabasalia</taxon>
        <taxon>Tritrichomonadida</taxon>
        <taxon>Tritrichomonadidae</taxon>
        <taxon>Tritrichomonas</taxon>
    </lineage>
</organism>
<keyword evidence="1" id="KW-0472">Membrane</keyword>
<proteinExistence type="predicted"/>
<dbReference type="InterPro" id="IPR002110">
    <property type="entry name" value="Ankyrin_rpt"/>
</dbReference>
<dbReference type="Gene3D" id="1.25.40.20">
    <property type="entry name" value="Ankyrin repeat-containing domain"/>
    <property type="match status" value="1"/>
</dbReference>
<dbReference type="InterPro" id="IPR036770">
    <property type="entry name" value="Ankyrin_rpt-contain_sf"/>
</dbReference>
<name>A0A1J4KLX0_9EUKA</name>
<feature type="transmembrane region" description="Helical" evidence="1">
    <location>
        <begin position="318"/>
        <end position="337"/>
    </location>
</feature>
<keyword evidence="4" id="KW-1185">Reference proteome</keyword>
<gene>
    <name evidence="3" type="ORF">TRFO_18412</name>
</gene>
<evidence type="ECO:0000313" key="3">
    <source>
        <dbReference type="EMBL" id="OHT11936.1"/>
    </source>
</evidence>
<protein>
    <recommendedName>
        <fullName evidence="2">DUF3447 domain-containing protein</fullName>
    </recommendedName>
</protein>
<dbReference type="GeneID" id="94834872"/>
<comment type="caution">
    <text evidence="3">The sequence shown here is derived from an EMBL/GenBank/DDBJ whole genome shotgun (WGS) entry which is preliminary data.</text>
</comment>